<evidence type="ECO:0000313" key="1">
    <source>
        <dbReference type="EMBL" id="OYQ09018.1"/>
    </source>
</evidence>
<dbReference type="Proteomes" id="UP000216164">
    <property type="component" value="Unassembled WGS sequence"/>
</dbReference>
<dbReference type="EMBL" id="NCTK01000002">
    <property type="protein sequence ID" value="OYQ09018.1"/>
    <property type="molecule type" value="Genomic_DNA"/>
</dbReference>
<protein>
    <submittedName>
        <fullName evidence="1">Uncharacterized protein</fullName>
    </submittedName>
</protein>
<sequence length="66" mass="6948">MQGVLGAVQSGRLEGPAGAIRFGLVRGRGRGRGRWCGASYPPTRRAMRLSPSTALTSDHPVTINGE</sequence>
<name>A0AAP7ZHQ1_RALSL</name>
<proteinExistence type="predicted"/>
<reference evidence="1 2" key="1">
    <citation type="submission" date="2017-04" db="EMBL/GenBank/DDBJ databases">
        <title>Genome Announcement: Closed genomes of Ralstonia solanacearum strains K60, UW551, and UW700.</title>
        <authorList>
            <person name="Hayes M."/>
            <person name="Macintyre A.M."/>
            <person name="Allen C."/>
        </authorList>
    </citation>
    <scope>NUCLEOTIDE SEQUENCE [LARGE SCALE GENOMIC DNA]</scope>
    <source>
        <strain evidence="1 2">UW25</strain>
    </source>
</reference>
<evidence type="ECO:0000313" key="2">
    <source>
        <dbReference type="Proteomes" id="UP000216164"/>
    </source>
</evidence>
<organism evidence="1 2">
    <name type="scientific">Ralstonia solanacearum K60</name>
    <dbReference type="NCBI Taxonomy" id="1091042"/>
    <lineage>
        <taxon>Bacteria</taxon>
        <taxon>Pseudomonadati</taxon>
        <taxon>Pseudomonadota</taxon>
        <taxon>Betaproteobacteria</taxon>
        <taxon>Burkholderiales</taxon>
        <taxon>Burkholderiaceae</taxon>
        <taxon>Ralstonia</taxon>
        <taxon>Ralstonia solanacearum species complex</taxon>
    </lineage>
</organism>
<gene>
    <name evidence="1" type="ORF">B7R77_18645</name>
</gene>
<accession>A0AAP7ZHQ1</accession>
<comment type="caution">
    <text evidence="1">The sequence shown here is derived from an EMBL/GenBank/DDBJ whole genome shotgun (WGS) entry which is preliminary data.</text>
</comment>
<dbReference type="AlphaFoldDB" id="A0AAP7ZHQ1"/>